<gene>
    <name evidence="1" type="ORF">CLIB1444_02S01508</name>
</gene>
<evidence type="ECO:0000313" key="1">
    <source>
        <dbReference type="EMBL" id="CAH6719125.1"/>
    </source>
</evidence>
<dbReference type="Proteomes" id="UP001152531">
    <property type="component" value="Unassembled WGS sequence"/>
</dbReference>
<name>A0ACA9Y2S5_9ASCO</name>
<accession>A0ACA9Y2S5</accession>
<dbReference type="EMBL" id="CALSDN010000002">
    <property type="protein sequence ID" value="CAH6719125.1"/>
    <property type="molecule type" value="Genomic_DNA"/>
</dbReference>
<proteinExistence type="predicted"/>
<protein>
    <submittedName>
        <fullName evidence="1">Uncharacterized protein</fullName>
    </submittedName>
</protein>
<keyword evidence="2" id="KW-1185">Reference proteome</keyword>
<organism evidence="1 2">
    <name type="scientific">[Candida] jaroonii</name>
    <dbReference type="NCBI Taxonomy" id="467808"/>
    <lineage>
        <taxon>Eukaryota</taxon>
        <taxon>Fungi</taxon>
        <taxon>Dikarya</taxon>
        <taxon>Ascomycota</taxon>
        <taxon>Saccharomycotina</taxon>
        <taxon>Pichiomycetes</taxon>
        <taxon>Debaryomycetaceae</taxon>
        <taxon>Yamadazyma</taxon>
    </lineage>
</organism>
<evidence type="ECO:0000313" key="2">
    <source>
        <dbReference type="Proteomes" id="UP001152531"/>
    </source>
</evidence>
<comment type="caution">
    <text evidence="1">The sequence shown here is derived from an EMBL/GenBank/DDBJ whole genome shotgun (WGS) entry which is preliminary data.</text>
</comment>
<reference evidence="1" key="1">
    <citation type="submission" date="2022-06" db="EMBL/GenBank/DDBJ databases">
        <authorList>
            <person name="Legras J.-L."/>
            <person name="Devillers H."/>
            <person name="Grondin C."/>
        </authorList>
    </citation>
    <scope>NUCLEOTIDE SEQUENCE</scope>
    <source>
        <strain evidence="1">CLIB 1444</strain>
    </source>
</reference>
<sequence length="390" mass="44264">MASFVRNNPINNDNFRIDTPQNSSSPIRIAFLGDCKTGKTSIISKLSQGVLTDTYYPTIRTNSNLLTFFPESPQSLKVLDPSFKDFTSIDDNLNLSPVLKRIASKGNKIFKRKRTASDSTGTEIIVHSKNDYYRSYNYKKEIGKASSPHVTPIFVELIDTPPFKSDVVPFLESSLYTNLDKDILKNLANEPRRDVSTMPLLVASGAGDLNSLIDGYFFVYSAVPSYQPPSYEESSSVNSTNDPDSLQTIIRLKHSLDDAWKEFYTFKKNWEQGKEADIYSIKDALKNVFFNKSISEVESDKLSKRKFYKDLLELPKDPANPNSAPPIWIICTHVKSHLASPILIEEGKKYAKKWDYGFIGIDITEDLDVVISLMIREIVERKILQKLDRK</sequence>